<gene>
    <name evidence="3" type="primary">ygbF</name>
    <name evidence="1" type="synonym">cpoB</name>
    <name evidence="3" type="ORF">CQW49_18525</name>
</gene>
<keyword evidence="4" id="KW-1185">Reference proteome</keyword>
<organism evidence="3 4">
    <name type="scientific">Methylosinus trichosporium (strain ATCC 35070 / NCIMB 11131 / UNIQEM 75 / OB3b)</name>
    <dbReference type="NCBI Taxonomy" id="595536"/>
    <lineage>
        <taxon>Bacteria</taxon>
        <taxon>Pseudomonadati</taxon>
        <taxon>Pseudomonadota</taxon>
        <taxon>Alphaproteobacteria</taxon>
        <taxon>Hyphomicrobiales</taxon>
        <taxon>Methylocystaceae</taxon>
        <taxon>Methylosinus</taxon>
    </lineage>
</organism>
<dbReference type="InterPro" id="IPR034706">
    <property type="entry name" value="CpoB"/>
</dbReference>
<dbReference type="KEGG" id="mtw:CQW49_18525"/>
<feature type="chain" id="PRO_5013975495" description="Cell division coordinator CpoB" evidence="1">
    <location>
        <begin position="29"/>
        <end position="342"/>
    </location>
</feature>
<dbReference type="Proteomes" id="UP000230709">
    <property type="component" value="Chromosome"/>
</dbReference>
<protein>
    <recommendedName>
        <fullName evidence="1">Cell division coordinator CpoB</fullName>
    </recommendedName>
</protein>
<keyword evidence="1" id="KW-0574">Periplasm</keyword>
<comment type="function">
    <text evidence="1">Mediates coordination of peptidoglycan synthesis and outer membrane constriction during cell division.</text>
</comment>
<dbReference type="GO" id="GO:0043093">
    <property type="term" value="P:FtsZ-dependent cytokinesis"/>
    <property type="evidence" value="ECO:0007669"/>
    <property type="project" value="UniProtKB-UniRule"/>
</dbReference>
<evidence type="ECO:0000313" key="3">
    <source>
        <dbReference type="EMBL" id="ATQ69653.1"/>
    </source>
</evidence>
<dbReference type="InterPro" id="IPR014162">
    <property type="entry name" value="CpoB_C"/>
</dbReference>
<feature type="compositionally biased region" description="Low complexity" evidence="2">
    <location>
        <begin position="123"/>
        <end position="143"/>
    </location>
</feature>
<dbReference type="Pfam" id="PF13432">
    <property type="entry name" value="TPR_16"/>
    <property type="match status" value="1"/>
</dbReference>
<accession>A0A2D2D3T1</accession>
<keyword evidence="1" id="KW-0132">Cell division</keyword>
<feature type="compositionally biased region" description="Basic and acidic residues" evidence="2">
    <location>
        <begin position="145"/>
        <end position="154"/>
    </location>
</feature>
<comment type="similarity">
    <text evidence="1">Belongs to the CpoB family.</text>
</comment>
<keyword evidence="1" id="KW-0732">Signal</keyword>
<sequence precursor="true">MASPLLRNSLALAALAAALSATSLSAGAAAAAETDGAGRLGQGLQSLGRRLDIAQLFDHGPRDIDEEPAGSREAAAAGVRMDRLEGLVRSLNGQVEELQHQVRRLEEQLRRTAEGVLPPPPRGAAAEPSGPLAAPGPATTGGALRRGDAFDPSRDPAAPGAPRQLGTTPPSAPLASDLHSPGAPLDLTHGYANVAPAPAAPPPAAAATAVLPTAPQSPRDEFDVALSRLRLGEYEAAEKGFSGFLAKNAKSKLAPQATLYLGESFFLRERHREAAEKFLEISTKFPSSPQAPEAMLRLGQSLHAIGAKEQACASFNEIAVKYPGAPARVKEAAQRESRKDQC</sequence>
<dbReference type="InterPro" id="IPR019734">
    <property type="entry name" value="TPR_rpt"/>
</dbReference>
<dbReference type="NCBIfam" id="TIGR02795">
    <property type="entry name" value="tol_pal_ybgF"/>
    <property type="match status" value="1"/>
</dbReference>
<evidence type="ECO:0000256" key="2">
    <source>
        <dbReference type="SAM" id="MobiDB-lite"/>
    </source>
</evidence>
<dbReference type="EMBL" id="CP023737">
    <property type="protein sequence ID" value="ATQ69653.1"/>
    <property type="molecule type" value="Genomic_DNA"/>
</dbReference>
<proteinExistence type="inferred from homology"/>
<dbReference type="HAMAP" id="MF_02066">
    <property type="entry name" value="CpoB"/>
    <property type="match status" value="1"/>
</dbReference>
<feature type="region of interest" description="Disordered" evidence="2">
    <location>
        <begin position="112"/>
        <end position="218"/>
    </location>
</feature>
<dbReference type="Gene3D" id="1.25.40.10">
    <property type="entry name" value="Tetratricopeptide repeat domain"/>
    <property type="match status" value="1"/>
</dbReference>
<feature type="compositionally biased region" description="Low complexity" evidence="2">
    <location>
        <begin position="205"/>
        <end position="214"/>
    </location>
</feature>
<dbReference type="GO" id="GO:0030288">
    <property type="term" value="C:outer membrane-bounded periplasmic space"/>
    <property type="evidence" value="ECO:0007669"/>
    <property type="project" value="UniProtKB-UniRule"/>
</dbReference>
<name>A0A2D2D3T1_METT3</name>
<evidence type="ECO:0000256" key="1">
    <source>
        <dbReference type="HAMAP-Rule" id="MF_02066"/>
    </source>
</evidence>
<feature type="signal peptide" evidence="1">
    <location>
        <begin position="1"/>
        <end position="28"/>
    </location>
</feature>
<dbReference type="STRING" id="595536.GCA_000178815_01479"/>
<dbReference type="InterPro" id="IPR011990">
    <property type="entry name" value="TPR-like_helical_dom_sf"/>
</dbReference>
<comment type="subcellular location">
    <subcellularLocation>
        <location evidence="1">Periplasm</location>
    </subcellularLocation>
</comment>
<dbReference type="RefSeq" id="WP_081735676.1">
    <property type="nucleotide sequence ID" value="NZ_ADVE02000001.1"/>
</dbReference>
<dbReference type="SUPFAM" id="SSF48452">
    <property type="entry name" value="TPR-like"/>
    <property type="match status" value="1"/>
</dbReference>
<evidence type="ECO:0000313" key="4">
    <source>
        <dbReference type="Proteomes" id="UP000230709"/>
    </source>
</evidence>
<dbReference type="AlphaFoldDB" id="A0A2D2D3T1"/>
<dbReference type="Pfam" id="PF13174">
    <property type="entry name" value="TPR_6"/>
    <property type="match status" value="1"/>
</dbReference>
<reference evidence="4" key="1">
    <citation type="submission" date="2017-10" db="EMBL/GenBank/DDBJ databases">
        <title>Completed PacBio SMRT sequence of Methylosinus trichosporium OB3b reveals presence of a third large plasmid.</title>
        <authorList>
            <person name="Charles T.C."/>
            <person name="Lynch M.D.J."/>
            <person name="Heil J.R."/>
            <person name="Cheng J."/>
        </authorList>
    </citation>
    <scope>NUCLEOTIDE SEQUENCE [LARGE SCALE GENOMIC DNA]</scope>
    <source>
        <strain evidence="4">OB3b</strain>
    </source>
</reference>
<keyword evidence="1" id="KW-0131">Cell cycle</keyword>